<keyword evidence="3" id="KW-0804">Transcription</keyword>
<dbReference type="InterPro" id="IPR011008">
    <property type="entry name" value="Dimeric_a/b-barrel"/>
</dbReference>
<evidence type="ECO:0000256" key="3">
    <source>
        <dbReference type="ARBA" id="ARBA00023163"/>
    </source>
</evidence>
<protein>
    <submittedName>
        <fullName evidence="5">Lrp/AsnC family transcriptional regulator</fullName>
    </submittedName>
</protein>
<dbReference type="Gene3D" id="1.10.10.10">
    <property type="entry name" value="Winged helix-like DNA-binding domain superfamily/Winged helix DNA-binding domain"/>
    <property type="match status" value="1"/>
</dbReference>
<dbReference type="InterPro" id="IPR036388">
    <property type="entry name" value="WH-like_DNA-bd_sf"/>
</dbReference>
<keyword evidence="1" id="KW-0805">Transcription regulation</keyword>
<dbReference type="PANTHER" id="PTHR30154:SF34">
    <property type="entry name" value="TRANSCRIPTIONAL REGULATOR AZLB"/>
    <property type="match status" value="1"/>
</dbReference>
<dbReference type="PRINTS" id="PR00033">
    <property type="entry name" value="HTHASNC"/>
</dbReference>
<gene>
    <name evidence="5" type="ORF">ISP25_06190</name>
</gene>
<dbReference type="PROSITE" id="PS50956">
    <property type="entry name" value="HTH_ASNC_2"/>
    <property type="match status" value="1"/>
</dbReference>
<organism evidence="5 6">
    <name type="scientific">Rhodanobacter hydrolyticus</name>
    <dbReference type="NCBI Taxonomy" id="2250595"/>
    <lineage>
        <taxon>Bacteria</taxon>
        <taxon>Pseudomonadati</taxon>
        <taxon>Pseudomonadota</taxon>
        <taxon>Gammaproteobacteria</taxon>
        <taxon>Lysobacterales</taxon>
        <taxon>Rhodanobacteraceae</taxon>
        <taxon>Rhodanobacter</taxon>
    </lineage>
</organism>
<dbReference type="InterPro" id="IPR019887">
    <property type="entry name" value="Tscrpt_reg_AsnC/Lrp_C"/>
</dbReference>
<dbReference type="EMBL" id="JADIKK010000008">
    <property type="protein sequence ID" value="MFK2876653.1"/>
    <property type="molecule type" value="Genomic_DNA"/>
</dbReference>
<reference evidence="5 6" key="1">
    <citation type="submission" date="2020-10" db="EMBL/GenBank/DDBJ databases">
        <title>Phylogeny of dyella-like bacteria.</title>
        <authorList>
            <person name="Fu J."/>
        </authorList>
    </citation>
    <scope>NUCLEOTIDE SEQUENCE [LARGE SCALE GENOMIC DNA]</scope>
    <source>
        <strain evidence="5 6">KACC 19113</strain>
    </source>
</reference>
<dbReference type="SUPFAM" id="SSF46785">
    <property type="entry name" value="Winged helix' DNA-binding domain"/>
    <property type="match status" value="1"/>
</dbReference>
<dbReference type="SUPFAM" id="SSF54909">
    <property type="entry name" value="Dimeric alpha+beta barrel"/>
    <property type="match status" value="1"/>
</dbReference>
<name>A0ABW8J362_9GAMM</name>
<dbReference type="Proteomes" id="UP001620339">
    <property type="component" value="Unassembled WGS sequence"/>
</dbReference>
<proteinExistence type="predicted"/>
<dbReference type="RefSeq" id="WP_404612497.1">
    <property type="nucleotide sequence ID" value="NZ_JADIKK010000008.1"/>
</dbReference>
<evidence type="ECO:0000256" key="1">
    <source>
        <dbReference type="ARBA" id="ARBA00023015"/>
    </source>
</evidence>
<evidence type="ECO:0000313" key="5">
    <source>
        <dbReference type="EMBL" id="MFK2876653.1"/>
    </source>
</evidence>
<sequence length="161" mass="17368">MRNHAIDGIDRKILSVLLTHGRTSFRELGAQVNLSPNATAERVARLQERGIITGFQANVSMEAMGFGLHAFVDVKLQPGASMEAFEQVLQSIDVVHDAVSLTGSFDARLRVACRDTAHLGELIESLRSVAGVQETSSTVICRPLDVTARVGKVGKASRKSK</sequence>
<comment type="caution">
    <text evidence="5">The sequence shown here is derived from an EMBL/GenBank/DDBJ whole genome shotgun (WGS) entry which is preliminary data.</text>
</comment>
<keyword evidence="6" id="KW-1185">Reference proteome</keyword>
<dbReference type="InterPro" id="IPR036390">
    <property type="entry name" value="WH_DNA-bd_sf"/>
</dbReference>
<evidence type="ECO:0000313" key="6">
    <source>
        <dbReference type="Proteomes" id="UP001620339"/>
    </source>
</evidence>
<evidence type="ECO:0000259" key="4">
    <source>
        <dbReference type="PROSITE" id="PS50956"/>
    </source>
</evidence>
<dbReference type="InterPro" id="IPR019888">
    <property type="entry name" value="Tscrpt_reg_AsnC-like"/>
</dbReference>
<dbReference type="SMART" id="SM00344">
    <property type="entry name" value="HTH_ASNC"/>
    <property type="match status" value="1"/>
</dbReference>
<accession>A0ABW8J362</accession>
<keyword evidence="2" id="KW-0238">DNA-binding</keyword>
<dbReference type="PROSITE" id="PS00519">
    <property type="entry name" value="HTH_ASNC_1"/>
    <property type="match status" value="1"/>
</dbReference>
<dbReference type="InterPro" id="IPR019885">
    <property type="entry name" value="Tscrpt_reg_HTH_AsnC-type_CS"/>
</dbReference>
<dbReference type="Pfam" id="PF01037">
    <property type="entry name" value="AsnC_trans_reg"/>
    <property type="match status" value="1"/>
</dbReference>
<dbReference type="Pfam" id="PF13404">
    <property type="entry name" value="HTH_AsnC-type"/>
    <property type="match status" value="1"/>
</dbReference>
<dbReference type="PANTHER" id="PTHR30154">
    <property type="entry name" value="LEUCINE-RESPONSIVE REGULATORY PROTEIN"/>
    <property type="match status" value="1"/>
</dbReference>
<dbReference type="InterPro" id="IPR000485">
    <property type="entry name" value="AsnC-type_HTH_dom"/>
</dbReference>
<feature type="domain" description="HTH asnC-type" evidence="4">
    <location>
        <begin position="6"/>
        <end position="67"/>
    </location>
</feature>
<dbReference type="Gene3D" id="3.30.70.920">
    <property type="match status" value="1"/>
</dbReference>
<evidence type="ECO:0000256" key="2">
    <source>
        <dbReference type="ARBA" id="ARBA00023125"/>
    </source>
</evidence>